<feature type="compositionally biased region" description="Polar residues" evidence="1">
    <location>
        <begin position="635"/>
        <end position="652"/>
    </location>
</feature>
<gene>
    <name evidence="3" type="ORF">HII31_07799</name>
</gene>
<dbReference type="InterPro" id="IPR055795">
    <property type="entry name" value="DUF7371"/>
</dbReference>
<dbReference type="EMBL" id="JABCIY010000168">
    <property type="protein sequence ID" value="KAF7190640.1"/>
    <property type="molecule type" value="Genomic_DNA"/>
</dbReference>
<feature type="compositionally biased region" description="Low complexity" evidence="1">
    <location>
        <begin position="509"/>
        <end position="529"/>
    </location>
</feature>
<reference evidence="3" key="1">
    <citation type="submission" date="2020-04" db="EMBL/GenBank/DDBJ databases">
        <title>Draft genome resource of the tomato pathogen Pseudocercospora fuligena.</title>
        <authorList>
            <person name="Zaccaron A."/>
        </authorList>
    </citation>
    <scope>NUCLEOTIDE SEQUENCE</scope>
    <source>
        <strain evidence="3">PF001</strain>
    </source>
</reference>
<evidence type="ECO:0000256" key="1">
    <source>
        <dbReference type="SAM" id="MobiDB-lite"/>
    </source>
</evidence>
<evidence type="ECO:0000313" key="4">
    <source>
        <dbReference type="Proteomes" id="UP000660729"/>
    </source>
</evidence>
<accession>A0A8H6VL15</accession>
<evidence type="ECO:0000259" key="2">
    <source>
        <dbReference type="Pfam" id="PF24086"/>
    </source>
</evidence>
<feature type="compositionally biased region" description="Low complexity" evidence="1">
    <location>
        <begin position="686"/>
        <end position="702"/>
    </location>
</feature>
<proteinExistence type="predicted"/>
<keyword evidence="4" id="KW-1185">Reference proteome</keyword>
<dbReference type="AlphaFoldDB" id="A0A8H6VL15"/>
<feature type="compositionally biased region" description="Low complexity" evidence="1">
    <location>
        <begin position="556"/>
        <end position="631"/>
    </location>
</feature>
<dbReference type="Pfam" id="PF24086">
    <property type="entry name" value="DUF7371"/>
    <property type="match status" value="1"/>
</dbReference>
<feature type="region of interest" description="Disordered" evidence="1">
    <location>
        <begin position="509"/>
        <end position="661"/>
    </location>
</feature>
<feature type="domain" description="DUF7371" evidence="2">
    <location>
        <begin position="658"/>
        <end position="882"/>
    </location>
</feature>
<name>A0A8H6VL15_9PEZI</name>
<protein>
    <recommendedName>
        <fullName evidence="2">DUF7371 domain-containing protein</fullName>
    </recommendedName>
</protein>
<feature type="region of interest" description="Disordered" evidence="1">
    <location>
        <begin position="339"/>
        <end position="378"/>
    </location>
</feature>
<feature type="compositionally biased region" description="Low complexity" evidence="1">
    <location>
        <begin position="536"/>
        <end position="548"/>
    </location>
</feature>
<sequence length="886" mass="91450">MKAPLVLAATAAVAVNANDWNGTYWNSTVGAGFAAPSNGRLPYWREHMMASILLLIVFGIGWHMLDHILTSTRASAACSPMTSTVYVPFTETHTVYSVTTASPSSVEAAGVSGSSSSTESFTTISTITSTSTHTNTVTVAPTTTAGLQTSSSSTTYFFHVTSGSTVWENGISPSSGVPLSIETSSVFVAPLPSTSESDTTTTVVSTSHISTTTTITVPEYTSTVFSFTSPDLTTTRTSTQYTTISLSQVSSHSSFTGMNSAGWNASSTLPAILPTPEVTTMTMVVMQGSGNATTNTITTQITATIGDTVTQTLVGPSGTGASEAPVVLTMTVGSSNSASAFSTSMEVPGSAPVSSNAPVSAESAATAGSQATSQSSVVPGTTTLTASAGTSSLAWASSSTFGMPPYSSRSNTSAQQTARSNSSTVSHFTITSFVSGSGTTFVLTSTPIATTPRITTVNGTISTISAASGSSTHLTTNSTLSRGSSRSSTVSVASTISKGQSLSAAEATSATTAFEETSTAETTSSVTTSFGETSTAESSQASVASISSTTLNEQESSTTNTFETGGTTLTTSRALTGSPTSSVRESGSSSSESSRISSIISSSHRSDTAIASSTVASSSTRARNTTTSVTDRPTRASTSNNPFPPTSNTAIPTQGCGEQGDFTMDFDDLPTFSGGNARLLRRQGMNSTAGSGNSTSNGNGTTEITQQPPLSLRPYRHMLFSNGYVYAPKPVEPFAPASSPNVAVFLANGTGFKSGPEPNRLEPGEMGDGPYHEGDPAFFFDAKGAALGCDNAGPGPCTLEVTSMVWDNKTRDDVPSESQNYTLPACEGFQNCQLTKVDFPSSFRKLSGLRMRAVHNQEPRMFFVDDMKMRWADNSCAAGMKRQRTQ</sequence>
<dbReference type="Proteomes" id="UP000660729">
    <property type="component" value="Unassembled WGS sequence"/>
</dbReference>
<dbReference type="OrthoDB" id="5385013at2759"/>
<organism evidence="3 4">
    <name type="scientific">Pseudocercospora fuligena</name>
    <dbReference type="NCBI Taxonomy" id="685502"/>
    <lineage>
        <taxon>Eukaryota</taxon>
        <taxon>Fungi</taxon>
        <taxon>Dikarya</taxon>
        <taxon>Ascomycota</taxon>
        <taxon>Pezizomycotina</taxon>
        <taxon>Dothideomycetes</taxon>
        <taxon>Dothideomycetidae</taxon>
        <taxon>Mycosphaerellales</taxon>
        <taxon>Mycosphaerellaceae</taxon>
        <taxon>Pseudocercospora</taxon>
    </lineage>
</organism>
<feature type="region of interest" description="Disordered" evidence="1">
    <location>
        <begin position="685"/>
        <end position="706"/>
    </location>
</feature>
<feature type="region of interest" description="Disordered" evidence="1">
    <location>
        <begin position="468"/>
        <end position="487"/>
    </location>
</feature>
<comment type="caution">
    <text evidence="3">The sequence shown here is derived from an EMBL/GenBank/DDBJ whole genome shotgun (WGS) entry which is preliminary data.</text>
</comment>
<evidence type="ECO:0000313" key="3">
    <source>
        <dbReference type="EMBL" id="KAF7190640.1"/>
    </source>
</evidence>